<feature type="domain" description="ChsH2 C-terminal OB-fold" evidence="1">
    <location>
        <begin position="47"/>
        <end position="114"/>
    </location>
</feature>
<dbReference type="InterPro" id="IPR002878">
    <property type="entry name" value="ChsH2_C"/>
</dbReference>
<gene>
    <name evidence="2" type="ORF">SAMN05216382_2774</name>
</gene>
<dbReference type="RefSeq" id="WP_093007340.1">
    <property type="nucleotide sequence ID" value="NZ_FNZZ01000006.1"/>
</dbReference>
<evidence type="ECO:0000259" key="1">
    <source>
        <dbReference type="Pfam" id="PF01796"/>
    </source>
</evidence>
<dbReference type="AlphaFoldDB" id="A0A1H7TQ13"/>
<evidence type="ECO:0000313" key="3">
    <source>
        <dbReference type="Proteomes" id="UP000199214"/>
    </source>
</evidence>
<dbReference type="SUPFAM" id="SSF50249">
    <property type="entry name" value="Nucleic acid-binding proteins"/>
    <property type="match status" value="1"/>
</dbReference>
<dbReference type="OrthoDB" id="4303499at2"/>
<evidence type="ECO:0000313" key="2">
    <source>
        <dbReference type="EMBL" id="SEL86544.1"/>
    </source>
</evidence>
<proteinExistence type="predicted"/>
<organism evidence="2 3">
    <name type="scientific">Sphingomonas palmae</name>
    <dbReference type="NCBI Taxonomy" id="1855283"/>
    <lineage>
        <taxon>Bacteria</taxon>
        <taxon>Pseudomonadati</taxon>
        <taxon>Pseudomonadota</taxon>
        <taxon>Alphaproteobacteria</taxon>
        <taxon>Sphingomonadales</taxon>
        <taxon>Sphingomonadaceae</taxon>
        <taxon>Sphingomonas</taxon>
    </lineage>
</organism>
<protein>
    <recommendedName>
        <fullName evidence="1">ChsH2 C-terminal OB-fold domain-containing protein</fullName>
    </recommendedName>
</protein>
<keyword evidence="3" id="KW-1185">Reference proteome</keyword>
<dbReference type="Proteomes" id="UP000199214">
    <property type="component" value="Unassembled WGS sequence"/>
</dbReference>
<accession>A0A1H7TQ13</accession>
<dbReference type="Pfam" id="PF01796">
    <property type="entry name" value="OB_ChsH2_C"/>
    <property type="match status" value="1"/>
</dbReference>
<name>A0A1H7TQ13_9SPHN</name>
<dbReference type="STRING" id="1855283.SAMN05216382_2774"/>
<dbReference type="EMBL" id="FNZZ01000006">
    <property type="protein sequence ID" value="SEL86544.1"/>
    <property type="molecule type" value="Genomic_DNA"/>
</dbReference>
<dbReference type="InterPro" id="IPR012340">
    <property type="entry name" value="NA-bd_OB-fold"/>
</dbReference>
<reference evidence="3" key="1">
    <citation type="submission" date="2016-10" db="EMBL/GenBank/DDBJ databases">
        <authorList>
            <person name="Varghese N."/>
            <person name="Submissions S."/>
        </authorList>
    </citation>
    <scope>NUCLEOTIDE SEQUENCE [LARGE SCALE GENOMIC DNA]</scope>
    <source>
        <strain evidence="3">JS21-1</strain>
    </source>
</reference>
<sequence>MRDAPPPIDDRLLTIDPNGRITLLAGRDRETGAIVFPAPNDAERFEEVTLPRTGTLWSWTVQRFRPKSPPYAGPDAFEPYAVGYVALGNAVIVEGRLTGAALDGFAIDMPMRLVPEPFTLNDGSTRLSFAFAPIGAAA</sequence>